<evidence type="ECO:0000313" key="2">
    <source>
        <dbReference type="Proteomes" id="UP000474159"/>
    </source>
</evidence>
<keyword evidence="2" id="KW-1185">Reference proteome</keyword>
<name>A0A6L3SW91_9HYPH</name>
<dbReference type="Proteomes" id="UP000474159">
    <property type="component" value="Unassembled WGS sequence"/>
</dbReference>
<comment type="caution">
    <text evidence="1">The sequence shown here is derived from an EMBL/GenBank/DDBJ whole genome shotgun (WGS) entry which is preliminary data.</text>
</comment>
<accession>A0A6L3SW91</accession>
<dbReference type="InterPro" id="IPR059206">
    <property type="entry name" value="Sll1717-like"/>
</dbReference>
<dbReference type="AlphaFoldDB" id="A0A6L3SW91"/>
<evidence type="ECO:0000313" key="1">
    <source>
        <dbReference type="EMBL" id="KAB1078058.1"/>
    </source>
</evidence>
<sequence length="774" mass="87643">MAERFKKAFYAYPAEPADLVNTISGASKLASQSGSKLSLKIWPNMSVFGANVPDEVRESIRESDVVVADVTVPNLNVYYEVGFAIGEGKAVAPVVNKSFANATVDPQRDGIFDNIGYKTYENADQLFKLLGDLPSNSLIDLYGKPINFNQPLFLLDALHKTDFISSIVSGIKGAKVFYRSFDPVEIPRFSTITMISEITSSAGVIVPYLAPHVGDADRHNLRAALLAGLSHGLNRSTLIIRMHKHGQSGPADYRDMIEIGQNEKDIFDRVGDFAKAAVIDSHSIRPKTPKRSRSSLQKLTLGSSAAENEFRTLQNYFVETSEFVRTRRGEVNVVAGRKGSGKSAIFFMVRDDFRDSKHTVVVDLKPESHQLSLFRRELASVIDAGVLDHTLAAFWYFVVLSEIALTLRRSLQRKSKFDGNAYAGLREISESLDIFDISETGDFSSRINKLASYVLQEIERAKSQSKKITSDSLTNIVFRNGISSLKNVVVKYTDKRSQVVFLFDNIDKGWPTNGVDKLDVRLVRLLIETLDKVRRDLDTQDREFLSVVFLRNDIYELLMDETPDRGKAAQIRIDWTDRVKLRQVILKRLQDSTRNVDAKFEELWQRFFIEKISGKDSFDYFVEHSLMRPRFLINIIENAVANAINRGHSVVDESDCIDAVRQHSNYLIDDFGFEIRDVSKLPEDLLYALVGAPKLLAKEEIFDRLSNFVKEEDSKDQAFKLMLWYGVLGIINRTNSERYIYDFDYNMKRLEAEIRTISGEILYVTNPALQVALE</sequence>
<gene>
    <name evidence="1" type="ORF">F6X53_16305</name>
</gene>
<proteinExistence type="predicted"/>
<reference evidence="1 2" key="1">
    <citation type="submission" date="2019-09" db="EMBL/GenBank/DDBJ databases">
        <title>YIM 48816 draft genome.</title>
        <authorList>
            <person name="Jiang L."/>
        </authorList>
    </citation>
    <scope>NUCLEOTIDE SEQUENCE [LARGE SCALE GENOMIC DNA]</scope>
    <source>
        <strain evidence="1 2">YIM 48816</strain>
    </source>
</reference>
<dbReference type="EMBL" id="VZZK01000016">
    <property type="protein sequence ID" value="KAB1078058.1"/>
    <property type="molecule type" value="Genomic_DNA"/>
</dbReference>
<dbReference type="InterPro" id="IPR027417">
    <property type="entry name" value="P-loop_NTPase"/>
</dbReference>
<dbReference type="Gene3D" id="3.40.50.450">
    <property type="match status" value="1"/>
</dbReference>
<protein>
    <submittedName>
        <fullName evidence="1">Uncharacterized protein</fullName>
    </submittedName>
</protein>
<organism evidence="1 2">
    <name type="scientific">Methylobacterium soli</name>
    <dbReference type="NCBI Taxonomy" id="553447"/>
    <lineage>
        <taxon>Bacteria</taxon>
        <taxon>Pseudomonadati</taxon>
        <taxon>Pseudomonadota</taxon>
        <taxon>Alphaproteobacteria</taxon>
        <taxon>Hyphomicrobiales</taxon>
        <taxon>Methylobacteriaceae</taxon>
        <taxon>Methylobacterium</taxon>
    </lineage>
</organism>
<dbReference type="OrthoDB" id="9179688at2"/>
<dbReference type="RefSeq" id="WP_151001266.1">
    <property type="nucleotide sequence ID" value="NZ_BPQY01000189.1"/>
</dbReference>
<dbReference type="NCBIfam" id="NF047389">
    <property type="entry name" value="ATPase_Sll1717"/>
    <property type="match status" value="1"/>
</dbReference>
<dbReference type="SUPFAM" id="SSF52540">
    <property type="entry name" value="P-loop containing nucleoside triphosphate hydrolases"/>
    <property type="match status" value="1"/>
</dbReference>